<evidence type="ECO:0000256" key="3">
    <source>
        <dbReference type="ARBA" id="ARBA00022843"/>
    </source>
</evidence>
<dbReference type="InterPro" id="IPR057926">
    <property type="entry name" value="QRICH1_dom"/>
</dbReference>
<evidence type="ECO:0000256" key="1">
    <source>
        <dbReference type="ARBA" id="ARBA00022499"/>
    </source>
</evidence>
<dbReference type="PANTHER" id="PTHR46963:SF2">
    <property type="match status" value="1"/>
</dbReference>
<feature type="compositionally biased region" description="Basic residues" evidence="4">
    <location>
        <begin position="1561"/>
        <end position="1573"/>
    </location>
</feature>
<keyword evidence="1" id="KW-1017">Isopeptide bond</keyword>
<feature type="compositionally biased region" description="Polar residues" evidence="4">
    <location>
        <begin position="931"/>
        <end position="943"/>
    </location>
</feature>
<evidence type="ECO:0000259" key="5">
    <source>
        <dbReference type="PROSITE" id="PS00028"/>
    </source>
</evidence>
<gene>
    <name evidence="6" type="ORF">BaRGS_00000455</name>
</gene>
<dbReference type="Proteomes" id="UP001519460">
    <property type="component" value="Unassembled WGS sequence"/>
</dbReference>
<dbReference type="InterPro" id="IPR042838">
    <property type="entry name" value="KIAA1958"/>
</dbReference>
<feature type="region of interest" description="Disordered" evidence="4">
    <location>
        <begin position="1430"/>
        <end position="1449"/>
    </location>
</feature>
<feature type="region of interest" description="Disordered" evidence="4">
    <location>
        <begin position="1268"/>
        <end position="1288"/>
    </location>
</feature>
<dbReference type="InterPro" id="IPR021893">
    <property type="entry name" value="ZMYM2-like_C"/>
</dbReference>
<evidence type="ECO:0000256" key="2">
    <source>
        <dbReference type="ARBA" id="ARBA00022553"/>
    </source>
</evidence>
<name>A0ABD0MAD0_9CAEN</name>
<dbReference type="InterPro" id="IPR013087">
    <property type="entry name" value="Znf_C2H2_type"/>
</dbReference>
<feature type="compositionally biased region" description="Polar residues" evidence="4">
    <location>
        <begin position="1328"/>
        <end position="1338"/>
    </location>
</feature>
<feature type="region of interest" description="Disordered" evidence="4">
    <location>
        <begin position="1957"/>
        <end position="1989"/>
    </location>
</feature>
<organism evidence="6 7">
    <name type="scientific">Batillaria attramentaria</name>
    <dbReference type="NCBI Taxonomy" id="370345"/>
    <lineage>
        <taxon>Eukaryota</taxon>
        <taxon>Metazoa</taxon>
        <taxon>Spiralia</taxon>
        <taxon>Lophotrochozoa</taxon>
        <taxon>Mollusca</taxon>
        <taxon>Gastropoda</taxon>
        <taxon>Caenogastropoda</taxon>
        <taxon>Sorbeoconcha</taxon>
        <taxon>Cerithioidea</taxon>
        <taxon>Batillariidae</taxon>
        <taxon>Batillaria</taxon>
    </lineage>
</organism>
<feature type="region of interest" description="Disordered" evidence="4">
    <location>
        <begin position="2103"/>
        <end position="2123"/>
    </location>
</feature>
<feature type="region of interest" description="Disordered" evidence="4">
    <location>
        <begin position="125"/>
        <end position="166"/>
    </location>
</feature>
<feature type="compositionally biased region" description="Basic and acidic residues" evidence="4">
    <location>
        <begin position="909"/>
        <end position="925"/>
    </location>
</feature>
<feature type="domain" description="C2H2-type" evidence="5">
    <location>
        <begin position="1776"/>
        <end position="1797"/>
    </location>
</feature>
<feature type="compositionally biased region" description="Basic and acidic residues" evidence="4">
    <location>
        <begin position="1109"/>
        <end position="1126"/>
    </location>
</feature>
<feature type="compositionally biased region" description="Low complexity" evidence="4">
    <location>
        <begin position="653"/>
        <end position="664"/>
    </location>
</feature>
<feature type="compositionally biased region" description="Polar residues" evidence="4">
    <location>
        <begin position="2228"/>
        <end position="2245"/>
    </location>
</feature>
<feature type="compositionally biased region" description="Low complexity" evidence="4">
    <location>
        <begin position="882"/>
        <end position="900"/>
    </location>
</feature>
<evidence type="ECO:0000313" key="7">
    <source>
        <dbReference type="Proteomes" id="UP001519460"/>
    </source>
</evidence>
<feature type="compositionally biased region" description="Polar residues" evidence="4">
    <location>
        <begin position="1957"/>
        <end position="1968"/>
    </location>
</feature>
<evidence type="ECO:0000256" key="4">
    <source>
        <dbReference type="SAM" id="MobiDB-lite"/>
    </source>
</evidence>
<feature type="region of interest" description="Disordered" evidence="4">
    <location>
        <begin position="1078"/>
        <end position="1126"/>
    </location>
</feature>
<feature type="compositionally biased region" description="Low complexity" evidence="4">
    <location>
        <begin position="150"/>
        <end position="166"/>
    </location>
</feature>
<keyword evidence="2" id="KW-0597">Phosphoprotein</keyword>
<dbReference type="SMART" id="SM00355">
    <property type="entry name" value="ZnF_C2H2"/>
    <property type="match status" value="7"/>
</dbReference>
<feature type="region of interest" description="Disordered" evidence="4">
    <location>
        <begin position="2025"/>
        <end position="2071"/>
    </location>
</feature>
<feature type="region of interest" description="Disordered" evidence="4">
    <location>
        <begin position="2165"/>
        <end position="2262"/>
    </location>
</feature>
<dbReference type="Pfam" id="PF25561">
    <property type="entry name" value="QRICH1"/>
    <property type="match status" value="1"/>
</dbReference>
<protein>
    <recommendedName>
        <fullName evidence="5">C2H2-type domain-containing protein</fullName>
    </recommendedName>
</protein>
<proteinExistence type="predicted"/>
<feature type="region of interest" description="Disordered" evidence="4">
    <location>
        <begin position="491"/>
        <end position="525"/>
    </location>
</feature>
<feature type="region of interest" description="Disordered" evidence="4">
    <location>
        <begin position="790"/>
        <end position="1000"/>
    </location>
</feature>
<feature type="region of interest" description="Disordered" evidence="4">
    <location>
        <begin position="1300"/>
        <end position="1341"/>
    </location>
</feature>
<feature type="compositionally biased region" description="Polar residues" evidence="4">
    <location>
        <begin position="1192"/>
        <end position="1218"/>
    </location>
</feature>
<feature type="region of interest" description="Disordered" evidence="4">
    <location>
        <begin position="1159"/>
        <end position="1178"/>
    </location>
</feature>
<reference evidence="6 7" key="1">
    <citation type="journal article" date="2023" name="Sci. Data">
        <title>Genome assembly of the Korean intertidal mud-creeper Batillaria attramentaria.</title>
        <authorList>
            <person name="Patra A.K."/>
            <person name="Ho P.T."/>
            <person name="Jun S."/>
            <person name="Lee S.J."/>
            <person name="Kim Y."/>
            <person name="Won Y.J."/>
        </authorList>
    </citation>
    <scope>NUCLEOTIDE SEQUENCE [LARGE SCALE GENOMIC DNA]</scope>
    <source>
        <strain evidence="6">Wonlab-2016</strain>
    </source>
</reference>
<feature type="compositionally biased region" description="Polar residues" evidence="4">
    <location>
        <begin position="1307"/>
        <end position="1316"/>
    </location>
</feature>
<evidence type="ECO:0000313" key="6">
    <source>
        <dbReference type="EMBL" id="KAK7508216.1"/>
    </source>
</evidence>
<feature type="compositionally biased region" description="Basic and acidic residues" evidence="4">
    <location>
        <begin position="671"/>
        <end position="684"/>
    </location>
</feature>
<feature type="compositionally biased region" description="Acidic residues" evidence="4">
    <location>
        <begin position="829"/>
        <end position="841"/>
    </location>
</feature>
<dbReference type="Pfam" id="PF12012">
    <property type="entry name" value="DUF3504"/>
    <property type="match status" value="1"/>
</dbReference>
<feature type="compositionally biased region" description="Polar residues" evidence="4">
    <location>
        <begin position="2192"/>
        <end position="2220"/>
    </location>
</feature>
<feature type="region of interest" description="Disordered" evidence="4">
    <location>
        <begin position="1466"/>
        <end position="1488"/>
    </location>
</feature>
<feature type="compositionally biased region" description="Low complexity" evidence="4">
    <location>
        <begin position="970"/>
        <end position="980"/>
    </location>
</feature>
<dbReference type="PANTHER" id="PTHR46963">
    <property type="entry name" value="SIMILAR TO RIKEN CDNA E130308A19"/>
    <property type="match status" value="1"/>
</dbReference>
<feature type="region of interest" description="Disordered" evidence="4">
    <location>
        <begin position="1508"/>
        <end position="1573"/>
    </location>
</feature>
<keyword evidence="3" id="KW-0832">Ubl conjugation</keyword>
<feature type="region of interest" description="Disordered" evidence="4">
    <location>
        <begin position="652"/>
        <end position="684"/>
    </location>
</feature>
<comment type="caution">
    <text evidence="6">The sequence shown here is derived from an EMBL/GenBank/DDBJ whole genome shotgun (WGS) entry which is preliminary data.</text>
</comment>
<dbReference type="EMBL" id="JACVVK020000002">
    <property type="protein sequence ID" value="KAK7508216.1"/>
    <property type="molecule type" value="Genomic_DNA"/>
</dbReference>
<accession>A0ABD0MAD0</accession>
<feature type="region of interest" description="Disordered" evidence="4">
    <location>
        <begin position="1187"/>
        <end position="1218"/>
    </location>
</feature>
<keyword evidence="7" id="KW-1185">Reference proteome</keyword>
<sequence length="2291" mass="250230">MVRHGLMSAAKQSISYNENANTARKTEGDVKLLQQFISKHYPTEDRPIHEIPPEELNSVITKFILTARRSDGSEYEPKSLCALVGSFQHHLFQKGYPVNIMRDSNFAHMTQVLHAKQRFLQKGSPCTRGLRSMSKTQEQPDTDLDRETQTMEQSTTSSKNLNTTKKTTSNVRLLQQFISSHYKTEVRPIHEIPPQELNTIITNFLVTAKKSNGNDYGPASLYGFVSSFNRYLSQRKYPVNILMDQKFAPMRKALKAKQTAIQKGTLCTRGLRKLKTLTPEQTDKLWESKQLGTSSPSSLLNTIWWNNRVLFGIKTPQLHRQMRWGDVKLLADSEGREYLQLSDRFTRKFLSTGHKVVRPLPRVWANTENPERCPVRVYKEYARRRPQNYCHDDNYFYLATTTLKNPGDGDITWLKRQPVGQNKLTSLMARMTDAAGLTQARKITHDTASKPPGHTVLDATGLTQTSVTHDTASKPPCHTVLDTTGLTQTSVTHDMASKPPSPTALGGGGLTQARRTMPESAAEPSRLATHLRVHSALPALHVTSPAGHGNRIQASAHLTASGQVQNQASTTLSLLGSLVLPAKTTSQPHAQQPGVPFTVTNTNSIKPAAKMSRYQVVCSVIRPRAPTELCRIPDFQEKVHQRISSVFHDVHLDSSSSNNESSDNPAPDAPVESRERTGAGQGRDENSQVLCALISKTKASFSGEDNFQSGMKLPYFWCNFCPFSTGSKPSLLQHLASQHCFHCHHCPYVALTRSEVAQHSLQEHPEFRRQAREQKLKGCRLLRNAFQQNFKPEPVTDSQAARKRPAAATEGSDNDGSGPSKQPRLDELYGPDENVDTDDGGDVVFDSNSSSSDSSDANVFRNGEQGASLSSGVSADGGDGGAKQQAGIKSLSENVVSSSSIDPDTAVDAESKPEASSAEERDLSCVREPSPANSYVAQPSVTIKQEVESEDGFSFALQGSTNDFRAGENSQSAASSPAQSGDCPLHQSVHPVGEPVKVKAEPGMEVDSALHQATDAPPDVQNLLLGAGAGREQIFQGGLTCLRELRPESAASPPLSSIHVENLQRQFEESVRNINLSLHGSDQISRTSTSSALTRRSETQQPPQSARQQSRENKGMGQKNEHEASRMEVVDNFLLDSSTDSRVDDRTTLLRQLLTRAQGGAVPDRRLEEENPESSGLAGEHFLSEVHRESTENQAAWSSSASHRNAQTASAAESPGLDTQIQIKQEPADEEDFAGVLMSSSKTVMGSRETMKVSHGGERHVTVISADTHSGRQMEGASQEARSGSLLSADSDLSLKDILRLPHRRSGMSQSLASDTTGRRTPDETAGDPSTSGNSTLSPIEKLKSLSNMTLRDILTMKMPLGLGLEDAGTSDNIDMTEVSMDDDDCGLVVWECGFCHFAASQKRDVMMHREQWHSDQMSHSQMSRFGEQAIDSSDEGETPNVASSYTESRHRFERAVQGRHNLACSHPQSEQKHIHGSHPATATLSYTSARPKVQKVYEDYDYHYQSSASPLSVKSSSESEAETDDPDDRNYVPPHYLLEKNVSSGSGSDTAGPSKTKSGSSKKYRHRGKKNQLKRLKGIDEHPVKDAPEFEGKPTEIRAQASLGEKGSGFYNPLYMYKCRFCNHVPSTLEVIKRHIRSPSDQDREHLLVAEMVTYPYSVLYVCPKDSCHYVTVSEKAFLEHVLRCQGTILDASEVSVKERILRGLEQAVTLAGDSDRIPCPVGGCSYFSRDVGAHQKHLTTHIKKFHSSQMVLFHTVCSAMAKLYSASRVGQFMCYLCGECLVSVDAARSHAQGEHGGHVHGMLHILKADSSVSKSSSGLLVAVTCLHCQQRIPDLNHWYQHVCSPNTPSFKDFKPSHIPSLNAWPWAIAETKQGATDKDSSDIRRRNQLPLVRSILMDKVGIISDKRNLTPASVAVVMDTSTVTNLQMPAHQASHQVALKLPEPSASTQLLRSASQKLNTVKQSAADTHKAKEAQVSSSEPRENGDGVESLMVCDVCHGSVPETAWKQHECFAKMLKETGSTVSTRSSSKCRAADQLVDRNSLMQEGLSRRSSTTTVSAPPSAAGKSLERSYPLLTQSLHSSKPSLGLSSVSNIVASRGSSTHSTSAASASSSVASVPSGSSSLRSLLVGLPAEDRGVWDRVVKRSRGTSSILKEKLLTGGEAVSTMPSVSSTQQQQQNVRSKDDEKTCAPSSEGSGPSYTSTRSRSQIFLSAHSQAASPVPARVTRSNSMISVSGKASQVETRSPRPATANQPSAMGESADMVSWLHQQGSQMMRVLGDAMSQEGDNL</sequence>
<dbReference type="PROSITE" id="PS00028">
    <property type="entry name" value="ZINC_FINGER_C2H2_1"/>
    <property type="match status" value="1"/>
</dbReference>
<feature type="compositionally biased region" description="Low complexity" evidence="4">
    <location>
        <begin position="1508"/>
        <end position="1519"/>
    </location>
</feature>
<feature type="compositionally biased region" description="Polar residues" evidence="4">
    <location>
        <begin position="1542"/>
        <end position="1554"/>
    </location>
</feature>
<feature type="compositionally biased region" description="Low complexity" evidence="4">
    <location>
        <begin position="2052"/>
        <end position="2066"/>
    </location>
</feature>
<feature type="compositionally biased region" description="Low complexity" evidence="4">
    <location>
        <begin position="1085"/>
        <end position="1108"/>
    </location>
</feature>
<feature type="compositionally biased region" description="Low complexity" evidence="4">
    <location>
        <begin position="842"/>
        <end position="856"/>
    </location>
</feature>